<dbReference type="InterPro" id="IPR036680">
    <property type="entry name" value="SPOR-like_sf"/>
</dbReference>
<dbReference type="SUPFAM" id="SSF48452">
    <property type="entry name" value="TPR-like"/>
    <property type="match status" value="1"/>
</dbReference>
<dbReference type="InterPro" id="IPR019734">
    <property type="entry name" value="TPR_rpt"/>
</dbReference>
<evidence type="ECO:0000256" key="1">
    <source>
        <dbReference type="PROSITE-ProRule" id="PRU00339"/>
    </source>
</evidence>
<dbReference type="SMART" id="SM00028">
    <property type="entry name" value="TPR"/>
    <property type="match status" value="3"/>
</dbReference>
<dbReference type="GO" id="GO:0042834">
    <property type="term" value="F:peptidoglycan binding"/>
    <property type="evidence" value="ECO:0007669"/>
    <property type="project" value="InterPro"/>
</dbReference>
<dbReference type="Gene3D" id="1.25.40.10">
    <property type="entry name" value="Tetratricopeptide repeat domain"/>
    <property type="match status" value="1"/>
</dbReference>
<dbReference type="RefSeq" id="WP_176268188.1">
    <property type="nucleotide sequence ID" value="NZ_JABWGV010000006.1"/>
</dbReference>
<feature type="domain" description="SPOR" evidence="4">
    <location>
        <begin position="425"/>
        <end position="505"/>
    </location>
</feature>
<sequence>MAKLSLSAPHYLRSLLMAAGAAAALCLPSAPGSAQSGRAVVQALPTEEVADLNEALRRLATNPRDVRALIEAGSASLELGDLEAAIGFFGRASDLDGNNPDVLNGLGTAYLRTQRPLEALQRYARAESAGADVALIAADRGLALDLLGDNLAAQDQYRLALTRGDDPAVRQRLALSYAISGKRDAFEEVLLPLLQAQDNAAFRTRAFGLAIMGDEAEALSIARAVMPARLAERMEPYLRSMSKLTPVQQASAANMGTFPAANEIGTVNRRFAEARQERAAVTAPAPAPQRTGRLAPQRADTRLAPSGTPLGRTTERPSATIGVIESRPGVVEPSPQPSGPQSLLPARVANASAAPLPATEPAPRQRVNMAEVFADLDTLPSSSEARAPGAVDIASITPAREMPAPKPVQAKPAPQKPAPAEKAAPAQPARIWVQVATGQDRKALAFDWRRLVKKGGDTLEGKGPFVARWGGTNRLLAGPFSSRDAAKGAIAALKEKGIDSFRHDSSEGAVVEKLD</sequence>
<protein>
    <submittedName>
        <fullName evidence="5">SPOR domain-containing protein</fullName>
    </submittedName>
</protein>
<dbReference type="Gene3D" id="3.30.70.1070">
    <property type="entry name" value="Sporulation related repeat"/>
    <property type="match status" value="1"/>
</dbReference>
<dbReference type="Proteomes" id="UP000561438">
    <property type="component" value="Unassembled WGS sequence"/>
</dbReference>
<feature type="region of interest" description="Disordered" evidence="2">
    <location>
        <begin position="275"/>
        <end position="343"/>
    </location>
</feature>
<gene>
    <name evidence="5" type="ORF">HUV48_12770</name>
</gene>
<feature type="chain" id="PRO_5032542374" evidence="3">
    <location>
        <begin position="24"/>
        <end position="515"/>
    </location>
</feature>
<evidence type="ECO:0000313" key="6">
    <source>
        <dbReference type="Proteomes" id="UP000561438"/>
    </source>
</evidence>
<accession>A0A850H5D8</accession>
<evidence type="ECO:0000259" key="4">
    <source>
        <dbReference type="PROSITE" id="PS51724"/>
    </source>
</evidence>
<dbReference type="Pfam" id="PF05036">
    <property type="entry name" value="SPOR"/>
    <property type="match status" value="1"/>
</dbReference>
<dbReference type="PROSITE" id="PS50005">
    <property type="entry name" value="TPR"/>
    <property type="match status" value="1"/>
</dbReference>
<keyword evidence="6" id="KW-1185">Reference proteome</keyword>
<reference evidence="5 6" key="1">
    <citation type="submission" date="2020-06" db="EMBL/GenBank/DDBJ databases">
        <title>Altererythrobacter sp. HHU K3-1.</title>
        <authorList>
            <person name="Zhang D."/>
            <person name="Xue H."/>
        </authorList>
    </citation>
    <scope>NUCLEOTIDE SEQUENCE [LARGE SCALE GENOMIC DNA]</scope>
    <source>
        <strain evidence="5 6">HHU K3-1</strain>
    </source>
</reference>
<dbReference type="InterPro" id="IPR011990">
    <property type="entry name" value="TPR-like_helical_dom_sf"/>
</dbReference>
<feature type="region of interest" description="Disordered" evidence="2">
    <location>
        <begin position="403"/>
        <end position="427"/>
    </location>
</feature>
<feature type="signal peptide" evidence="3">
    <location>
        <begin position="1"/>
        <end position="23"/>
    </location>
</feature>
<keyword evidence="1" id="KW-0802">TPR repeat</keyword>
<feature type="compositionally biased region" description="Low complexity" evidence="2">
    <location>
        <begin position="328"/>
        <end position="343"/>
    </location>
</feature>
<evidence type="ECO:0000256" key="3">
    <source>
        <dbReference type="SAM" id="SignalP"/>
    </source>
</evidence>
<dbReference type="PROSITE" id="PS51724">
    <property type="entry name" value="SPOR"/>
    <property type="match status" value="1"/>
</dbReference>
<evidence type="ECO:0000313" key="5">
    <source>
        <dbReference type="EMBL" id="NVD45880.1"/>
    </source>
</evidence>
<dbReference type="AlphaFoldDB" id="A0A850H5D8"/>
<name>A0A850H5D8_9SPHN</name>
<dbReference type="SUPFAM" id="SSF110997">
    <property type="entry name" value="Sporulation related repeat"/>
    <property type="match status" value="1"/>
</dbReference>
<dbReference type="InterPro" id="IPR007730">
    <property type="entry name" value="SPOR-like_dom"/>
</dbReference>
<keyword evidence="3" id="KW-0732">Signal</keyword>
<dbReference type="EMBL" id="JABWGV010000006">
    <property type="protein sequence ID" value="NVD45880.1"/>
    <property type="molecule type" value="Genomic_DNA"/>
</dbReference>
<evidence type="ECO:0000256" key="2">
    <source>
        <dbReference type="SAM" id="MobiDB-lite"/>
    </source>
</evidence>
<proteinExistence type="predicted"/>
<comment type="caution">
    <text evidence="5">The sequence shown here is derived from an EMBL/GenBank/DDBJ whole genome shotgun (WGS) entry which is preliminary data.</text>
</comment>
<feature type="repeat" description="TPR" evidence="1">
    <location>
        <begin position="66"/>
        <end position="99"/>
    </location>
</feature>
<feature type="compositionally biased region" description="Low complexity" evidence="2">
    <location>
        <begin position="407"/>
        <end position="427"/>
    </location>
</feature>
<dbReference type="Pfam" id="PF14559">
    <property type="entry name" value="TPR_19"/>
    <property type="match status" value="1"/>
</dbReference>
<organism evidence="5 6">
    <name type="scientific">Qipengyuania atrilutea</name>
    <dbReference type="NCBI Taxonomy" id="2744473"/>
    <lineage>
        <taxon>Bacteria</taxon>
        <taxon>Pseudomonadati</taxon>
        <taxon>Pseudomonadota</taxon>
        <taxon>Alphaproteobacteria</taxon>
        <taxon>Sphingomonadales</taxon>
        <taxon>Erythrobacteraceae</taxon>
        <taxon>Qipengyuania</taxon>
    </lineage>
</organism>